<dbReference type="EMBL" id="JAEACU010000006">
    <property type="protein sequence ID" value="KAH7524573.1"/>
    <property type="molecule type" value="Genomic_DNA"/>
</dbReference>
<dbReference type="InterPro" id="IPR013083">
    <property type="entry name" value="Znf_RING/FYVE/PHD"/>
</dbReference>
<sequence length="602" mass="67498">MGVEEGTSNGDGSECSEGVRFFQSDVVNNGFEVGTGTNMGDGSSGASECIRTYKRRKHLKSTMESKLQEDGRPYAEAASQLVDQALKEQQVMVIGSNSCEQVFLHLNGSDYCSQRPYRNVVLEHLYQSLSDDEGGIQGCIRDALEFYPDIGRVMTVKEYDHHVGHRRECSSPTGCLLNGFRREDSEHAGISSNGYLDTSKCTVTETCQRAFFNTLISEDFASLCKLLLDNFQGIKDNVFDFSLINSRMKDGAYESSPMLFLSDFEQVWAKLQGIGTQMISLAKSLSEISRTSYNKQVGGSVRNTFQDGKHELHTKQSDSHPKLEQSDDCGLYKVCTCMRCGDSCDGRDRLVCDSCEDMYHVSCIEPAVKEIPHKSWYCATCTASGIKSPHENCAVCERLNTVKTIVNGVGNDSAPTNGEAHNELGENSNCSSDEWFHSSEMGKGSCVCKICGNEIEDGEKSKTCSHSVCPSRYYHVRCLTKMQLKSYGPQWYCPSCLCRTCLTDKDDEDIVLCDGCDHAYHIYCLKPPKTSIPRGKWFCRRCNVRIRSIRKAKRAYERRQKMKGNGEFKAFENNEKKWVDKDSMESDKNREGIDMLITAMNL</sequence>
<evidence type="ECO:0008006" key="9">
    <source>
        <dbReference type="Google" id="ProtNLM"/>
    </source>
</evidence>
<comment type="caution">
    <text evidence="7">The sequence shown here is derived from an EMBL/GenBank/DDBJ whole genome shotgun (WGS) entry which is preliminary data.</text>
</comment>
<evidence type="ECO:0000313" key="7">
    <source>
        <dbReference type="EMBL" id="KAH7524573.1"/>
    </source>
</evidence>
<dbReference type="Gene3D" id="3.30.40.10">
    <property type="entry name" value="Zinc/RING finger domain, C3HC4 (zinc finger)"/>
    <property type="match status" value="1"/>
</dbReference>
<dbReference type="InterPro" id="IPR019786">
    <property type="entry name" value="Zinc_finger_PHD-type_CS"/>
</dbReference>
<evidence type="ECO:0000256" key="4">
    <source>
        <dbReference type="PROSITE-ProRule" id="PRU00175"/>
    </source>
</evidence>
<dbReference type="AlphaFoldDB" id="A0A978V9I8"/>
<dbReference type="PANTHER" id="PTHR47162:SF9">
    <property type="entry name" value="PHD FINGER PROTEIN EHD3-LIKE"/>
    <property type="match status" value="1"/>
</dbReference>
<dbReference type="InterPro" id="IPR001841">
    <property type="entry name" value="Znf_RING"/>
</dbReference>
<evidence type="ECO:0000256" key="3">
    <source>
        <dbReference type="ARBA" id="ARBA00022833"/>
    </source>
</evidence>
<keyword evidence="2 4" id="KW-0863">Zinc-finger</keyword>
<dbReference type="Proteomes" id="UP000813462">
    <property type="component" value="Unassembled WGS sequence"/>
</dbReference>
<dbReference type="SUPFAM" id="SSF57903">
    <property type="entry name" value="FYVE/PHD zinc finger"/>
    <property type="match status" value="2"/>
</dbReference>
<dbReference type="GO" id="GO:0008270">
    <property type="term" value="F:zinc ion binding"/>
    <property type="evidence" value="ECO:0007669"/>
    <property type="project" value="UniProtKB-KW"/>
</dbReference>
<feature type="domain" description="RING-type" evidence="6">
    <location>
        <begin position="448"/>
        <end position="496"/>
    </location>
</feature>
<dbReference type="FunFam" id="2.30.30.1150:FF:000005">
    <property type="entry name" value="PHD finger protein EHD3 isoform A"/>
    <property type="match status" value="1"/>
</dbReference>
<dbReference type="PROSITE" id="PS50089">
    <property type="entry name" value="ZF_RING_2"/>
    <property type="match status" value="1"/>
</dbReference>
<protein>
    <recommendedName>
        <fullName evidence="9">PHD finger protein EHD3-like</fullName>
    </recommendedName>
</protein>
<dbReference type="PANTHER" id="PTHR47162">
    <property type="entry name" value="OS02G0192300 PROTEIN"/>
    <property type="match status" value="1"/>
</dbReference>
<name>A0A978V9I8_ZIZJJ</name>
<feature type="domain" description="PHD-type" evidence="5">
    <location>
        <begin position="334"/>
        <end position="384"/>
    </location>
</feature>
<dbReference type="InterPro" id="IPR011011">
    <property type="entry name" value="Znf_FYVE_PHD"/>
</dbReference>
<keyword evidence="1" id="KW-0479">Metal-binding</keyword>
<evidence type="ECO:0000313" key="8">
    <source>
        <dbReference type="Proteomes" id="UP000813462"/>
    </source>
</evidence>
<evidence type="ECO:0000259" key="5">
    <source>
        <dbReference type="PROSITE" id="PS50016"/>
    </source>
</evidence>
<evidence type="ECO:0000259" key="6">
    <source>
        <dbReference type="PROSITE" id="PS50089"/>
    </source>
</evidence>
<dbReference type="Pfam" id="PF00628">
    <property type="entry name" value="PHD"/>
    <property type="match status" value="2"/>
</dbReference>
<accession>A0A978V9I8</accession>
<reference evidence="7" key="1">
    <citation type="journal article" date="2021" name="Front. Plant Sci.">
        <title>Chromosome-Scale Genome Assembly for Chinese Sour Jujube and Insights Into Its Genome Evolution and Domestication Signature.</title>
        <authorList>
            <person name="Shen L.-Y."/>
            <person name="Luo H."/>
            <person name="Wang X.-L."/>
            <person name="Wang X.-M."/>
            <person name="Qiu X.-J."/>
            <person name="Liu H."/>
            <person name="Zhou S.-S."/>
            <person name="Jia K.-H."/>
            <person name="Nie S."/>
            <person name="Bao Y.-T."/>
            <person name="Zhang R.-G."/>
            <person name="Yun Q.-Z."/>
            <person name="Chai Y.-H."/>
            <person name="Lu J.-Y."/>
            <person name="Li Y."/>
            <person name="Zhao S.-W."/>
            <person name="Mao J.-F."/>
            <person name="Jia S.-G."/>
            <person name="Mao Y.-M."/>
        </authorList>
    </citation>
    <scope>NUCLEOTIDE SEQUENCE</scope>
    <source>
        <strain evidence="7">AT0</strain>
        <tissue evidence="7">Leaf</tissue>
    </source>
</reference>
<feature type="domain" description="PHD-type" evidence="5">
    <location>
        <begin position="495"/>
        <end position="545"/>
    </location>
</feature>
<dbReference type="InterPro" id="IPR001965">
    <property type="entry name" value="Znf_PHD"/>
</dbReference>
<proteinExistence type="predicted"/>
<evidence type="ECO:0000256" key="1">
    <source>
        <dbReference type="ARBA" id="ARBA00022723"/>
    </source>
</evidence>
<dbReference type="PROSITE" id="PS50016">
    <property type="entry name" value="ZF_PHD_2"/>
    <property type="match status" value="2"/>
</dbReference>
<organism evidence="7 8">
    <name type="scientific">Ziziphus jujuba var. spinosa</name>
    <dbReference type="NCBI Taxonomy" id="714518"/>
    <lineage>
        <taxon>Eukaryota</taxon>
        <taxon>Viridiplantae</taxon>
        <taxon>Streptophyta</taxon>
        <taxon>Embryophyta</taxon>
        <taxon>Tracheophyta</taxon>
        <taxon>Spermatophyta</taxon>
        <taxon>Magnoliopsida</taxon>
        <taxon>eudicotyledons</taxon>
        <taxon>Gunneridae</taxon>
        <taxon>Pentapetalae</taxon>
        <taxon>rosids</taxon>
        <taxon>fabids</taxon>
        <taxon>Rosales</taxon>
        <taxon>Rhamnaceae</taxon>
        <taxon>Paliureae</taxon>
        <taxon>Ziziphus</taxon>
    </lineage>
</organism>
<dbReference type="OrthoDB" id="1903104at2759"/>
<dbReference type="SMART" id="SM00249">
    <property type="entry name" value="PHD"/>
    <property type="match status" value="3"/>
</dbReference>
<gene>
    <name evidence="7" type="ORF">FEM48_Zijuj06G0133900</name>
</gene>
<keyword evidence="3" id="KW-0862">Zinc</keyword>
<dbReference type="PROSITE" id="PS01359">
    <property type="entry name" value="ZF_PHD_1"/>
    <property type="match status" value="1"/>
</dbReference>
<evidence type="ECO:0000256" key="2">
    <source>
        <dbReference type="ARBA" id="ARBA00022771"/>
    </source>
</evidence>
<dbReference type="InterPro" id="IPR019787">
    <property type="entry name" value="Znf_PHD-finger"/>
</dbReference>
<dbReference type="Gene3D" id="2.30.30.1150">
    <property type="match status" value="1"/>
</dbReference>